<evidence type="ECO:0000256" key="1">
    <source>
        <dbReference type="SAM" id="MobiDB-lite"/>
    </source>
</evidence>
<dbReference type="EMBL" id="CALTRL010000217">
    <property type="protein sequence ID" value="CAH7667222.1"/>
    <property type="molecule type" value="Genomic_DNA"/>
</dbReference>
<comment type="caution">
    <text evidence="2">The sequence shown here is derived from an EMBL/GenBank/DDBJ whole genome shotgun (WGS) entry which is preliminary data.</text>
</comment>
<protein>
    <submittedName>
        <fullName evidence="2">Uncharacterized protein</fullName>
    </submittedName>
</protein>
<sequence>MAPLENNTQIPSPTISCPTVSLICPISSPSTFLNTSTGCITEQNERQQDGNSNGNSEDNDDEEEDEDERKENDANEVNTLVKNQKAISVTSKVKEAIDLLRVDEETNNSGIIPESDSNTINNLEIQAPQSLVETLIPSQGDTLSIPENFTVGPPTSSSNLLNIGNFSDLEMNTKVTPEVQLPVSVSCPSQFFLQHDDVLSATLGNIFHSKSSSWKITLGSILALVKNRNSLEMFLAKSNKSFFSEEILNSTMLLDSNTPVGHLPKNIYNIVCIVHPISNSPVSQLMIWANLLFESLHLVARDIIAPEKFEPQKVATDNPLSVERALAGFLASCFSFNKNKSAVVPIEGLKGNGEPIKDPAAGMFKNLDDFVDKIAHVLIAINMVQAHSKFPDLP</sequence>
<organism evidence="2 3">
    <name type="scientific">Phakopsora pachyrhizi</name>
    <name type="common">Asian soybean rust disease fungus</name>
    <dbReference type="NCBI Taxonomy" id="170000"/>
    <lineage>
        <taxon>Eukaryota</taxon>
        <taxon>Fungi</taxon>
        <taxon>Dikarya</taxon>
        <taxon>Basidiomycota</taxon>
        <taxon>Pucciniomycotina</taxon>
        <taxon>Pucciniomycetes</taxon>
        <taxon>Pucciniales</taxon>
        <taxon>Phakopsoraceae</taxon>
        <taxon>Phakopsora</taxon>
    </lineage>
</organism>
<evidence type="ECO:0000313" key="2">
    <source>
        <dbReference type="EMBL" id="CAH7667222.1"/>
    </source>
</evidence>
<feature type="region of interest" description="Disordered" evidence="1">
    <location>
        <begin position="43"/>
        <end position="78"/>
    </location>
</feature>
<evidence type="ECO:0000313" key="3">
    <source>
        <dbReference type="Proteomes" id="UP001153365"/>
    </source>
</evidence>
<accession>A0AAV0AIP0</accession>
<name>A0AAV0AIP0_PHAPC</name>
<dbReference type="AlphaFoldDB" id="A0AAV0AIP0"/>
<gene>
    <name evidence="2" type="ORF">PPACK8108_LOCUS1621</name>
</gene>
<keyword evidence="3" id="KW-1185">Reference proteome</keyword>
<dbReference type="Proteomes" id="UP001153365">
    <property type="component" value="Unassembled WGS sequence"/>
</dbReference>
<proteinExistence type="predicted"/>
<feature type="compositionally biased region" description="Acidic residues" evidence="1">
    <location>
        <begin position="57"/>
        <end position="68"/>
    </location>
</feature>
<reference evidence="2" key="1">
    <citation type="submission" date="2022-06" db="EMBL/GenBank/DDBJ databases">
        <authorList>
            <consortium name="SYNGENTA / RWTH Aachen University"/>
        </authorList>
    </citation>
    <scope>NUCLEOTIDE SEQUENCE</scope>
</reference>